<feature type="transmembrane region" description="Helical" evidence="1">
    <location>
        <begin position="140"/>
        <end position="160"/>
    </location>
</feature>
<proteinExistence type="predicted"/>
<comment type="caution">
    <text evidence="2">The sequence shown here is derived from an EMBL/GenBank/DDBJ whole genome shotgun (WGS) entry which is preliminary data.</text>
</comment>
<evidence type="ECO:0000313" key="2">
    <source>
        <dbReference type="EMBL" id="KAK3800944.1"/>
    </source>
</evidence>
<organism evidence="2 3">
    <name type="scientific">Elysia crispata</name>
    <name type="common">lettuce slug</name>
    <dbReference type="NCBI Taxonomy" id="231223"/>
    <lineage>
        <taxon>Eukaryota</taxon>
        <taxon>Metazoa</taxon>
        <taxon>Spiralia</taxon>
        <taxon>Lophotrochozoa</taxon>
        <taxon>Mollusca</taxon>
        <taxon>Gastropoda</taxon>
        <taxon>Heterobranchia</taxon>
        <taxon>Euthyneura</taxon>
        <taxon>Panpulmonata</taxon>
        <taxon>Sacoglossa</taxon>
        <taxon>Placobranchoidea</taxon>
        <taxon>Plakobranchidae</taxon>
        <taxon>Elysia</taxon>
    </lineage>
</organism>
<keyword evidence="1" id="KW-1133">Transmembrane helix</keyword>
<evidence type="ECO:0000256" key="1">
    <source>
        <dbReference type="SAM" id="Phobius"/>
    </source>
</evidence>
<name>A0AAE1B7N5_9GAST</name>
<protein>
    <submittedName>
        <fullName evidence="2">Uncharacterized protein</fullName>
    </submittedName>
</protein>
<dbReference type="AlphaFoldDB" id="A0AAE1B7N5"/>
<dbReference type="EMBL" id="JAWDGP010000386">
    <property type="protein sequence ID" value="KAK3800944.1"/>
    <property type="molecule type" value="Genomic_DNA"/>
</dbReference>
<keyword evidence="3" id="KW-1185">Reference proteome</keyword>
<accession>A0AAE1B7N5</accession>
<keyword evidence="1" id="KW-0812">Transmembrane</keyword>
<evidence type="ECO:0000313" key="3">
    <source>
        <dbReference type="Proteomes" id="UP001283361"/>
    </source>
</evidence>
<gene>
    <name evidence="2" type="ORF">RRG08_023599</name>
</gene>
<sequence>MVFESDYLLSKASVLSVKCSACVGTGGQLVWHLVRVNDELQWSSHFPITQHMPEVTGGPSKYSTFMWLVEVRKDALCGPYIDSTFKRLVGGDLHGSVLTCFSFNPDNQTVNTADVTDKSSVFAVIGYEAPVWSGRRVLKLLILILGVMLFPVVVYLYMGVSSLKKTKKKLLQRSTRAAEGVLPSHLIPARYNLYLSSKSNTPKYNKSSSWQKLGITVGEQAFISGQQATGKI</sequence>
<keyword evidence="1" id="KW-0472">Membrane</keyword>
<reference evidence="2" key="1">
    <citation type="journal article" date="2023" name="G3 (Bethesda)">
        <title>A reference genome for the long-term kleptoplast-retaining sea slug Elysia crispata morphotype clarki.</title>
        <authorList>
            <person name="Eastman K.E."/>
            <person name="Pendleton A.L."/>
            <person name="Shaikh M.A."/>
            <person name="Suttiyut T."/>
            <person name="Ogas R."/>
            <person name="Tomko P."/>
            <person name="Gavelis G."/>
            <person name="Widhalm J.R."/>
            <person name="Wisecaver J.H."/>
        </authorList>
    </citation>
    <scope>NUCLEOTIDE SEQUENCE</scope>
    <source>
        <strain evidence="2">ECLA1</strain>
    </source>
</reference>
<dbReference type="Proteomes" id="UP001283361">
    <property type="component" value="Unassembled WGS sequence"/>
</dbReference>